<protein>
    <submittedName>
        <fullName evidence="1">Uncharacterized protein</fullName>
    </submittedName>
</protein>
<evidence type="ECO:0000313" key="2">
    <source>
        <dbReference type="Proteomes" id="UP000287033"/>
    </source>
</evidence>
<dbReference type="AlphaFoldDB" id="A0A401TE99"/>
<proteinExistence type="predicted"/>
<gene>
    <name evidence="1" type="ORF">chiPu_0024721</name>
</gene>
<reference evidence="1 2" key="1">
    <citation type="journal article" date="2018" name="Nat. Ecol. Evol.">
        <title>Shark genomes provide insights into elasmobranch evolution and the origin of vertebrates.</title>
        <authorList>
            <person name="Hara Y"/>
            <person name="Yamaguchi K"/>
            <person name="Onimaru K"/>
            <person name="Kadota M"/>
            <person name="Koyanagi M"/>
            <person name="Keeley SD"/>
            <person name="Tatsumi K"/>
            <person name="Tanaka K"/>
            <person name="Motone F"/>
            <person name="Kageyama Y"/>
            <person name="Nozu R"/>
            <person name="Adachi N"/>
            <person name="Nishimura O"/>
            <person name="Nakagawa R"/>
            <person name="Tanegashima C"/>
            <person name="Kiyatake I"/>
            <person name="Matsumoto R"/>
            <person name="Murakumo K"/>
            <person name="Nishida K"/>
            <person name="Terakita A"/>
            <person name="Kuratani S"/>
            <person name="Sato K"/>
            <person name="Hyodo S Kuraku.S."/>
        </authorList>
    </citation>
    <scope>NUCLEOTIDE SEQUENCE [LARGE SCALE GENOMIC DNA]</scope>
</reference>
<comment type="caution">
    <text evidence="1">The sequence shown here is derived from an EMBL/GenBank/DDBJ whole genome shotgun (WGS) entry which is preliminary data.</text>
</comment>
<dbReference type="EMBL" id="BEZZ01044868">
    <property type="protein sequence ID" value="GCC40967.1"/>
    <property type="molecule type" value="Genomic_DNA"/>
</dbReference>
<name>A0A401TE99_CHIPU</name>
<evidence type="ECO:0000313" key="1">
    <source>
        <dbReference type="EMBL" id="GCC40967.1"/>
    </source>
</evidence>
<accession>A0A401TE99</accession>
<organism evidence="1 2">
    <name type="scientific">Chiloscyllium punctatum</name>
    <name type="common">Brownbanded bambooshark</name>
    <name type="synonym">Hemiscyllium punctatum</name>
    <dbReference type="NCBI Taxonomy" id="137246"/>
    <lineage>
        <taxon>Eukaryota</taxon>
        <taxon>Metazoa</taxon>
        <taxon>Chordata</taxon>
        <taxon>Craniata</taxon>
        <taxon>Vertebrata</taxon>
        <taxon>Chondrichthyes</taxon>
        <taxon>Elasmobranchii</taxon>
        <taxon>Galeomorphii</taxon>
        <taxon>Galeoidea</taxon>
        <taxon>Orectolobiformes</taxon>
        <taxon>Hemiscylliidae</taxon>
        <taxon>Chiloscyllium</taxon>
    </lineage>
</organism>
<sequence>MTDTVEAVYLAGPAEGDRNAQVKGRGHGFVDVPCAWVWGTGVIDSPGNMGAGITLIDGQYEGCDWTMVKGRGHERNDRPR</sequence>
<keyword evidence="2" id="KW-1185">Reference proteome</keyword>
<dbReference type="Proteomes" id="UP000287033">
    <property type="component" value="Unassembled WGS sequence"/>
</dbReference>